<proteinExistence type="predicted"/>
<gene>
    <name evidence="1" type="ORF">Indivirus_1_206</name>
</gene>
<evidence type="ECO:0008006" key="2">
    <source>
        <dbReference type="Google" id="ProtNLM"/>
    </source>
</evidence>
<evidence type="ECO:0000313" key="1">
    <source>
        <dbReference type="EMBL" id="ARF09583.1"/>
    </source>
</evidence>
<sequence length="293" mass="32906">MNASGYRGGRRNGKHSEQTMNGVEWAATIDLQQSTVPGNLTCCFHALLLAVLSAGFINPDWFQSIAELFKTFVRHVYDVDGKVIGYQVRSHLLRDHIADYGKINSSHLSKQDESFFWGEEVEANIRGIISDTRDDPTKRSFLDNANPVFAIFSVIFKCQIMAVPHTISDLTPVSQFGDSGPIIYILGGQGHFDALIPKIMDKMWFCGMTMYLIDDGKPDTDVKSDIEKYYGYLGGLYTTVLGKLQQHHHETKRCRQVHGDAEYARQIAVVDEQINADEELARQLNIQINGSAQ</sequence>
<organism evidence="1">
    <name type="scientific">Indivirus ILV1</name>
    <dbReference type="NCBI Taxonomy" id="1977633"/>
    <lineage>
        <taxon>Viruses</taxon>
        <taxon>Varidnaviria</taxon>
        <taxon>Bamfordvirae</taxon>
        <taxon>Nucleocytoviricota</taxon>
        <taxon>Megaviricetes</taxon>
        <taxon>Imitervirales</taxon>
        <taxon>Mimiviridae</taxon>
        <taxon>Klosneuvirinae</taxon>
        <taxon>Indivirus</taxon>
    </lineage>
</organism>
<accession>A0A1V0SCZ0</accession>
<protein>
    <recommendedName>
        <fullName evidence="2">OTU domain-containing protein</fullName>
    </recommendedName>
</protein>
<reference evidence="1" key="1">
    <citation type="journal article" date="2017" name="Science">
        <title>Giant viruses with an expanded complement of translation system components.</title>
        <authorList>
            <person name="Schulz F."/>
            <person name="Yutin N."/>
            <person name="Ivanova N.N."/>
            <person name="Ortega D.R."/>
            <person name="Lee T.K."/>
            <person name="Vierheilig J."/>
            <person name="Daims H."/>
            <person name="Horn M."/>
            <person name="Wagner M."/>
            <person name="Jensen G.J."/>
            <person name="Kyrpides N.C."/>
            <person name="Koonin E.V."/>
            <person name="Woyke T."/>
        </authorList>
    </citation>
    <scope>NUCLEOTIDE SEQUENCE</scope>
    <source>
        <strain evidence="1">ILV1</strain>
    </source>
</reference>
<dbReference type="EMBL" id="KY684085">
    <property type="protein sequence ID" value="ARF09583.1"/>
    <property type="molecule type" value="Genomic_DNA"/>
</dbReference>
<name>A0A1V0SCZ0_9VIRU</name>